<evidence type="ECO:0000313" key="4">
    <source>
        <dbReference type="Proteomes" id="UP001314263"/>
    </source>
</evidence>
<feature type="domain" description="Apple" evidence="2">
    <location>
        <begin position="249"/>
        <end position="286"/>
    </location>
</feature>
<sequence>MQRSPAVPLVLIALCLACVQAQTPRFSFATTNYHPPADEAAVAQSPDYDEGGSPPVTGSSLDTTLFHFAGAPLQQFNDTILKGNQGCSPHSPADYMSISSMVVPTLEATNPAIRTWRQTDEGGPTSLPTSVIYMDLPSGLLITGGPQFNWTQQLNYMNYTVLSPNVVDLADYRRTLSQLVNITQGLVTGQPPWTSPGAPCNRPIPALNGTLAYLKAAQAQLVNATAVGNGLRPFEVRLPSGCIQETDANYRGDLVSGVLNNTMDGDRCCQLCRSSKGCNVWVWCPLTSGCQTGSGSFPYLGCQLKHQAYVSTSAAPQPLPSAWSRGPPTAFVSGRLAYT</sequence>
<evidence type="ECO:0000256" key="1">
    <source>
        <dbReference type="SAM" id="SignalP"/>
    </source>
</evidence>
<proteinExistence type="predicted"/>
<dbReference type="Proteomes" id="UP001314263">
    <property type="component" value="Unassembled WGS sequence"/>
</dbReference>
<feature type="chain" id="PRO_5043527642" description="Apple domain-containing protein" evidence="1">
    <location>
        <begin position="22"/>
        <end position="339"/>
    </location>
</feature>
<organism evidence="3 4">
    <name type="scientific">Coccomyxa viridis</name>
    <dbReference type="NCBI Taxonomy" id="1274662"/>
    <lineage>
        <taxon>Eukaryota</taxon>
        <taxon>Viridiplantae</taxon>
        <taxon>Chlorophyta</taxon>
        <taxon>core chlorophytes</taxon>
        <taxon>Trebouxiophyceae</taxon>
        <taxon>Trebouxiophyceae incertae sedis</taxon>
        <taxon>Coccomyxaceae</taxon>
        <taxon>Coccomyxa</taxon>
    </lineage>
</organism>
<comment type="caution">
    <text evidence="3">The sequence shown here is derived from an EMBL/GenBank/DDBJ whole genome shotgun (WGS) entry which is preliminary data.</text>
</comment>
<keyword evidence="1" id="KW-0732">Signal</keyword>
<keyword evidence="4" id="KW-1185">Reference proteome</keyword>
<dbReference type="InterPro" id="IPR003609">
    <property type="entry name" value="Pan_app"/>
</dbReference>
<name>A0AAV1IHY5_9CHLO</name>
<evidence type="ECO:0000313" key="3">
    <source>
        <dbReference type="EMBL" id="CAK0786944.1"/>
    </source>
</evidence>
<gene>
    <name evidence="3" type="ORF">CVIRNUC_010158</name>
</gene>
<feature type="signal peptide" evidence="1">
    <location>
        <begin position="1"/>
        <end position="21"/>
    </location>
</feature>
<dbReference type="AlphaFoldDB" id="A0AAV1IHY5"/>
<dbReference type="EMBL" id="CAUYUE010000016">
    <property type="protein sequence ID" value="CAK0786944.1"/>
    <property type="molecule type" value="Genomic_DNA"/>
</dbReference>
<dbReference type="Pfam" id="PF14295">
    <property type="entry name" value="PAN_4"/>
    <property type="match status" value="1"/>
</dbReference>
<dbReference type="Gene3D" id="3.50.4.10">
    <property type="entry name" value="Hepatocyte Growth Factor"/>
    <property type="match status" value="1"/>
</dbReference>
<protein>
    <recommendedName>
        <fullName evidence="2">Apple domain-containing protein</fullName>
    </recommendedName>
</protein>
<evidence type="ECO:0000259" key="2">
    <source>
        <dbReference type="Pfam" id="PF14295"/>
    </source>
</evidence>
<accession>A0AAV1IHY5</accession>
<reference evidence="3 4" key="1">
    <citation type="submission" date="2023-10" db="EMBL/GenBank/DDBJ databases">
        <authorList>
            <person name="Maclean D."/>
            <person name="Macfadyen A."/>
        </authorList>
    </citation>
    <scope>NUCLEOTIDE SEQUENCE [LARGE SCALE GENOMIC DNA]</scope>
</reference>